<protein>
    <submittedName>
        <fullName evidence="1">Uncharacterized protein</fullName>
    </submittedName>
</protein>
<dbReference type="Proteomes" id="UP000054359">
    <property type="component" value="Unassembled WGS sequence"/>
</dbReference>
<proteinExistence type="predicted"/>
<sequence length="54" mass="6030">MEATTEPAMHILTQLPTAMPTIPLFPTGGRSKGLLIDLFRKPVPENRRNISEKN</sequence>
<dbReference type="AlphaFoldDB" id="A0A087T9X9"/>
<keyword evidence="2" id="KW-1185">Reference proteome</keyword>
<organism evidence="1 2">
    <name type="scientific">Stegodyphus mimosarum</name>
    <name type="common">African social velvet spider</name>
    <dbReference type="NCBI Taxonomy" id="407821"/>
    <lineage>
        <taxon>Eukaryota</taxon>
        <taxon>Metazoa</taxon>
        <taxon>Ecdysozoa</taxon>
        <taxon>Arthropoda</taxon>
        <taxon>Chelicerata</taxon>
        <taxon>Arachnida</taxon>
        <taxon>Araneae</taxon>
        <taxon>Araneomorphae</taxon>
        <taxon>Entelegynae</taxon>
        <taxon>Eresoidea</taxon>
        <taxon>Eresidae</taxon>
        <taxon>Stegodyphus</taxon>
    </lineage>
</organism>
<evidence type="ECO:0000313" key="2">
    <source>
        <dbReference type="Proteomes" id="UP000054359"/>
    </source>
</evidence>
<feature type="non-terminal residue" evidence="1">
    <location>
        <position position="54"/>
    </location>
</feature>
<evidence type="ECO:0000313" key="1">
    <source>
        <dbReference type="EMBL" id="KFM61918.1"/>
    </source>
</evidence>
<reference evidence="1 2" key="1">
    <citation type="submission" date="2013-11" db="EMBL/GenBank/DDBJ databases">
        <title>Genome sequencing of Stegodyphus mimosarum.</title>
        <authorList>
            <person name="Bechsgaard J."/>
        </authorList>
    </citation>
    <scope>NUCLEOTIDE SEQUENCE [LARGE SCALE GENOMIC DNA]</scope>
</reference>
<name>A0A087T9X9_STEMI</name>
<accession>A0A087T9X9</accession>
<gene>
    <name evidence="1" type="ORF">X975_01483</name>
</gene>
<dbReference type="EMBL" id="KK114219">
    <property type="protein sequence ID" value="KFM61918.1"/>
    <property type="molecule type" value="Genomic_DNA"/>
</dbReference>